<evidence type="ECO:0000256" key="1">
    <source>
        <dbReference type="ARBA" id="ARBA00022694"/>
    </source>
</evidence>
<dbReference type="GO" id="GO:0005737">
    <property type="term" value="C:cytoplasm"/>
    <property type="evidence" value="ECO:0007669"/>
    <property type="project" value="TreeGrafter"/>
</dbReference>
<keyword evidence="5" id="KW-0540">Nuclease</keyword>
<feature type="compositionally biased region" description="Polar residues" evidence="4">
    <location>
        <begin position="14"/>
        <end position="29"/>
    </location>
</feature>
<keyword evidence="5" id="KW-0255">Endonuclease</keyword>
<comment type="caution">
    <text evidence="5">The sequence shown here is derived from an EMBL/GenBank/DDBJ whole genome shotgun (WGS) entry which is preliminary data.</text>
</comment>
<keyword evidence="6" id="KW-1185">Reference proteome</keyword>
<dbReference type="OrthoDB" id="10249562at2759"/>
<keyword evidence="2 3" id="KW-0456">Lyase</keyword>
<feature type="compositionally biased region" description="Basic and acidic residues" evidence="4">
    <location>
        <begin position="147"/>
        <end position="177"/>
    </location>
</feature>
<evidence type="ECO:0000313" key="6">
    <source>
        <dbReference type="Proteomes" id="UP000053317"/>
    </source>
</evidence>
<comment type="similarity">
    <text evidence="3">Belongs to the tRNA-intron endonuclease family.</text>
</comment>
<name>A0A0G2EPF3_PHACM</name>
<organism evidence="5 6">
    <name type="scientific">Phaeomoniella chlamydospora</name>
    <name type="common">Phaeoacremonium chlamydosporum</name>
    <dbReference type="NCBI Taxonomy" id="158046"/>
    <lineage>
        <taxon>Eukaryota</taxon>
        <taxon>Fungi</taxon>
        <taxon>Dikarya</taxon>
        <taxon>Ascomycota</taxon>
        <taxon>Pezizomycotina</taxon>
        <taxon>Eurotiomycetes</taxon>
        <taxon>Chaetothyriomycetidae</taxon>
        <taxon>Phaeomoniellales</taxon>
        <taxon>Phaeomoniellaceae</taxon>
        <taxon>Phaeomoniella</taxon>
    </lineage>
</organism>
<feature type="compositionally biased region" description="Basic and acidic residues" evidence="4">
    <location>
        <begin position="128"/>
        <end position="137"/>
    </location>
</feature>
<sequence>MPHATEIVSERPKSPSTSRDTVAGTSKTTAKFPRPKKPNYNLIHRFQLPVEIHPLPPLIPHNPLSIIAVGLSYLIQVINPPSQPTYNGYFSSATSSIHITDEKTCRALWEMGFFGKGNLSRSEPTWLAREKEKKKTSELATGKRRSERKEFKLERARKEQQEIEEKLRAEKTSSHRPDYLRVNTADIADIGGVIHQNAEQAKADLLRSLESEQLEQPQPPLQNGTSIPPSNSSSANVTPANEASGGGAIANGFVAKRKISNANGKSVRFSPTIEAREFDLSSPVVSPLKQPGPSPIAESIAVSKTEVENQEHLELSLEEAFFLVYGLGVLKIFCDDSKDRKELVMVTRSQPGSKSSEEKSGVMLY</sequence>
<dbReference type="EC" id="4.6.1.16" evidence="3"/>
<reference evidence="5 6" key="2">
    <citation type="submission" date="2015-05" db="EMBL/GenBank/DDBJ databases">
        <authorList>
            <person name="Morales-Cruz A."/>
            <person name="Amrine K.C."/>
            <person name="Cantu D."/>
        </authorList>
    </citation>
    <scope>NUCLEOTIDE SEQUENCE [LARGE SCALE GENOMIC DNA]</scope>
    <source>
        <strain evidence="5">UCRPC4</strain>
    </source>
</reference>
<feature type="compositionally biased region" description="Polar residues" evidence="4">
    <location>
        <begin position="223"/>
        <end position="241"/>
    </location>
</feature>
<protein>
    <recommendedName>
        <fullName evidence="3">tRNA-splicing endonuclease subunit Sen2</fullName>
        <ecNumber evidence="3">4.6.1.16</ecNumber>
    </recommendedName>
</protein>
<dbReference type="PANTHER" id="PTHR21227:SF0">
    <property type="entry name" value="TRNA-SPLICING ENDONUCLEASE SUBUNIT SEN2"/>
    <property type="match status" value="1"/>
</dbReference>
<dbReference type="GO" id="GO:0000213">
    <property type="term" value="F:tRNA-intron lyase activity"/>
    <property type="evidence" value="ECO:0007669"/>
    <property type="project" value="UniProtKB-UniRule"/>
</dbReference>
<dbReference type="PIRSF" id="PIRSF011789">
    <property type="entry name" value="tRNA_splic_SEN2"/>
    <property type="match status" value="1"/>
</dbReference>
<evidence type="ECO:0000256" key="3">
    <source>
        <dbReference type="PIRNR" id="PIRNR011789"/>
    </source>
</evidence>
<dbReference type="EMBL" id="LCWF01000062">
    <property type="protein sequence ID" value="KKY24189.1"/>
    <property type="molecule type" value="Genomic_DNA"/>
</dbReference>
<dbReference type="GO" id="GO:0000379">
    <property type="term" value="P:tRNA-type intron splice site recognition and cleavage"/>
    <property type="evidence" value="ECO:0007669"/>
    <property type="project" value="TreeGrafter"/>
</dbReference>
<evidence type="ECO:0000313" key="5">
    <source>
        <dbReference type="EMBL" id="KKY24189.1"/>
    </source>
</evidence>
<evidence type="ECO:0000256" key="2">
    <source>
        <dbReference type="ARBA" id="ARBA00023239"/>
    </source>
</evidence>
<evidence type="ECO:0000256" key="4">
    <source>
        <dbReference type="SAM" id="MobiDB-lite"/>
    </source>
</evidence>
<dbReference type="Proteomes" id="UP000053317">
    <property type="component" value="Unassembled WGS sequence"/>
</dbReference>
<gene>
    <name evidence="5" type="ORF">UCRPC4_g02555</name>
</gene>
<dbReference type="InterPro" id="IPR016589">
    <property type="entry name" value="tRNA_splic_SEN2"/>
</dbReference>
<feature type="region of interest" description="Disordered" evidence="4">
    <location>
        <begin position="211"/>
        <end position="243"/>
    </location>
</feature>
<dbReference type="PANTHER" id="PTHR21227">
    <property type="entry name" value="TRNA-SPLICING ENDONUCLEASE SUBUNIT SEN2"/>
    <property type="match status" value="1"/>
</dbReference>
<comment type="function">
    <text evidence="3">Constitutes one of the two catalytic subunit of the tRNA-splicing endonuclease complex, a complex responsible for identification and cleavage of the splice sites in pre-tRNA. It cleaves pre-tRNA at the 5'- and 3'-splice sites to release the intron. The products are an intron and two tRNA half-molecules bearing 2',3'-cyclic phosphate and 5'-OH termini. There are no conserved sequences at the splice sites, but the intron is invariably located at the same site in the gene, placing the splice sites an invariant distance from the constant structural features of the tRNA body.</text>
</comment>
<keyword evidence="5" id="KW-0378">Hydrolase</keyword>
<dbReference type="InterPro" id="IPR006676">
    <property type="entry name" value="tRNA_splic"/>
</dbReference>
<proteinExistence type="inferred from homology"/>
<reference evidence="5 6" key="1">
    <citation type="submission" date="2015-05" db="EMBL/GenBank/DDBJ databases">
        <title>Distinctive expansion of gene families associated with plant cell wall degradation and secondary metabolism in the genomes of grapevine trunk pathogens.</title>
        <authorList>
            <person name="Lawrence D.P."/>
            <person name="Travadon R."/>
            <person name="Rolshausen P.E."/>
            <person name="Baumgartner K."/>
        </authorList>
    </citation>
    <scope>NUCLEOTIDE SEQUENCE [LARGE SCALE GENOMIC DNA]</scope>
    <source>
        <strain evidence="5">UCRPC4</strain>
    </source>
</reference>
<feature type="region of interest" description="Disordered" evidence="4">
    <location>
        <begin position="1"/>
        <end position="36"/>
    </location>
</feature>
<dbReference type="AlphaFoldDB" id="A0A0G2EPF3"/>
<dbReference type="GO" id="GO:0000214">
    <property type="term" value="C:tRNA-intron endonuclease complex"/>
    <property type="evidence" value="ECO:0007669"/>
    <property type="project" value="UniProtKB-UniRule"/>
</dbReference>
<accession>A0A0G2EPF3</accession>
<feature type="region of interest" description="Disordered" evidence="4">
    <location>
        <begin position="127"/>
        <end position="177"/>
    </location>
</feature>
<keyword evidence="1 3" id="KW-0819">tRNA processing</keyword>